<keyword evidence="2" id="KW-1185">Reference proteome</keyword>
<organism evidence="1 2">
    <name type="scientific">Methanosarcina horonobensis HB-1 = JCM 15518</name>
    <dbReference type="NCBI Taxonomy" id="1434110"/>
    <lineage>
        <taxon>Archaea</taxon>
        <taxon>Methanobacteriati</taxon>
        <taxon>Methanobacteriota</taxon>
        <taxon>Stenosarchaea group</taxon>
        <taxon>Methanomicrobia</taxon>
        <taxon>Methanosarcinales</taxon>
        <taxon>Methanosarcinaceae</taxon>
        <taxon>Methanosarcina</taxon>
    </lineage>
</organism>
<accession>A0A0E3S7M4</accession>
<sequence>MSLLLDCNHLSSLCKEWYKLPKRGLNCCQRAMEKNQWSACATDFIIHIEPVHGSIAAFDAVISFIGHAFRPDTLPFCSSSVEMF</sequence>
<name>A0A0E3S7M4_9EURY</name>
<dbReference type="AlphaFoldDB" id="A0A0E3S7M4"/>
<dbReference type="HOGENOM" id="CLU_2519767_0_0_2"/>
<reference evidence="1 2" key="1">
    <citation type="submission" date="2014-07" db="EMBL/GenBank/DDBJ databases">
        <title>Methanogenic archaea and the global carbon cycle.</title>
        <authorList>
            <person name="Henriksen J.R."/>
            <person name="Luke J."/>
            <person name="Reinhart S."/>
            <person name="Benedict M.N."/>
            <person name="Youngblut N.D."/>
            <person name="Metcalf M.E."/>
            <person name="Whitaker R.J."/>
            <person name="Metcalf W.W."/>
        </authorList>
    </citation>
    <scope>NUCLEOTIDE SEQUENCE [LARGE SCALE GENOMIC DNA]</scope>
    <source>
        <strain evidence="1 2">HB-1</strain>
    </source>
</reference>
<proteinExistence type="predicted"/>
<dbReference type="Proteomes" id="UP000033101">
    <property type="component" value="Chromosome"/>
</dbReference>
<dbReference type="KEGG" id="mhor:MSHOH_0911"/>
<dbReference type="EMBL" id="CP009516">
    <property type="protein sequence ID" value="AKB77394.1"/>
    <property type="molecule type" value="Genomic_DNA"/>
</dbReference>
<evidence type="ECO:0000313" key="2">
    <source>
        <dbReference type="Proteomes" id="UP000033101"/>
    </source>
</evidence>
<gene>
    <name evidence="1" type="ORF">MSHOH_0911</name>
</gene>
<protein>
    <submittedName>
        <fullName evidence="1">Uncharacterized protein</fullName>
    </submittedName>
</protein>
<evidence type="ECO:0000313" key="1">
    <source>
        <dbReference type="EMBL" id="AKB77394.1"/>
    </source>
</evidence>